<dbReference type="Gene3D" id="1.20.5.190">
    <property type="match status" value="1"/>
</dbReference>
<dbReference type="Pfam" id="PF00612">
    <property type="entry name" value="IQ"/>
    <property type="match status" value="3"/>
</dbReference>
<reference evidence="4" key="1">
    <citation type="journal article" date="2002" name="Science">
        <title>The draft genome of Ciona intestinalis: insights into chordate and vertebrate origins.</title>
        <authorList>
            <person name="Dehal P."/>
            <person name="Satou Y."/>
            <person name="Campbell R.K."/>
            <person name="Chapman J."/>
            <person name="Degnan B."/>
            <person name="De Tomaso A."/>
            <person name="Davidson B."/>
            <person name="Di Gregorio A."/>
            <person name="Gelpke M."/>
            <person name="Goodstein D.M."/>
            <person name="Harafuji N."/>
            <person name="Hastings K.E."/>
            <person name="Ho I."/>
            <person name="Hotta K."/>
            <person name="Huang W."/>
            <person name="Kawashima T."/>
            <person name="Lemaire P."/>
            <person name="Martinez D."/>
            <person name="Meinertzhagen I.A."/>
            <person name="Necula S."/>
            <person name="Nonaka M."/>
            <person name="Putnam N."/>
            <person name="Rash S."/>
            <person name="Saiga H."/>
            <person name="Satake M."/>
            <person name="Terry A."/>
            <person name="Yamada L."/>
            <person name="Wang H.G."/>
            <person name="Awazu S."/>
            <person name="Azumi K."/>
            <person name="Boore J."/>
            <person name="Branno M."/>
            <person name="Chin-Bow S."/>
            <person name="DeSantis R."/>
            <person name="Doyle S."/>
            <person name="Francino P."/>
            <person name="Keys D.N."/>
            <person name="Haga S."/>
            <person name="Hayashi H."/>
            <person name="Hino K."/>
            <person name="Imai K.S."/>
            <person name="Inaba K."/>
            <person name="Kano S."/>
            <person name="Kobayashi K."/>
            <person name="Kobayashi M."/>
            <person name="Lee B.I."/>
            <person name="Makabe K.W."/>
            <person name="Manohar C."/>
            <person name="Matassi G."/>
            <person name="Medina M."/>
            <person name="Mochizuki Y."/>
            <person name="Mount S."/>
            <person name="Morishita T."/>
            <person name="Miura S."/>
            <person name="Nakayama A."/>
            <person name="Nishizaka S."/>
            <person name="Nomoto H."/>
            <person name="Ohta F."/>
            <person name="Oishi K."/>
            <person name="Rigoutsos I."/>
            <person name="Sano M."/>
            <person name="Sasaki A."/>
            <person name="Sasakura Y."/>
            <person name="Shoguchi E."/>
            <person name="Shin-i T."/>
            <person name="Spagnuolo A."/>
            <person name="Stainier D."/>
            <person name="Suzuki M.M."/>
            <person name="Tassy O."/>
            <person name="Takatori N."/>
            <person name="Tokuoka M."/>
            <person name="Yagi K."/>
            <person name="Yoshizaki F."/>
            <person name="Wada S."/>
            <person name="Zhang C."/>
            <person name="Hyatt P.D."/>
            <person name="Larimer F."/>
            <person name="Detter C."/>
            <person name="Doggett N."/>
            <person name="Glavina T."/>
            <person name="Hawkins T."/>
            <person name="Richardson P."/>
            <person name="Lucas S."/>
            <person name="Kohara Y."/>
            <person name="Levine M."/>
            <person name="Satoh N."/>
            <person name="Rokhsar D.S."/>
        </authorList>
    </citation>
    <scope>NUCLEOTIDE SEQUENCE [LARGE SCALE GENOMIC DNA]</scope>
</reference>
<reference evidence="3" key="2">
    <citation type="journal article" date="2008" name="Genome Biol.">
        <title>Improved genome assembly and evidence-based global gene model set for the chordate Ciona intestinalis: new insight into intron and operon populations.</title>
        <authorList>
            <person name="Satou Y."/>
            <person name="Mineta K."/>
            <person name="Ogasawara M."/>
            <person name="Sasakura Y."/>
            <person name="Shoguchi E."/>
            <person name="Ueno K."/>
            <person name="Yamada L."/>
            <person name="Matsumoto J."/>
            <person name="Wasserscheid J."/>
            <person name="Dewar K."/>
            <person name="Wiley G.B."/>
            <person name="Macmil S.L."/>
            <person name="Roe B.A."/>
            <person name="Zeller R.W."/>
            <person name="Hastings K.E."/>
            <person name="Lemaire P."/>
            <person name="Lindquist E."/>
            <person name="Endo T."/>
            <person name="Hotta K."/>
            <person name="Inaba K."/>
        </authorList>
    </citation>
    <scope>NUCLEOTIDE SEQUENCE [LARGE SCALE GENOMIC DNA]</scope>
    <source>
        <strain evidence="3">wild type</strain>
    </source>
</reference>
<evidence type="ECO:0008006" key="5">
    <source>
        <dbReference type="Google" id="ProtNLM"/>
    </source>
</evidence>
<dbReference type="SUPFAM" id="SSF52540">
    <property type="entry name" value="P-loop containing nucleoside triphosphate hydrolases"/>
    <property type="match status" value="1"/>
</dbReference>
<dbReference type="GeneTree" id="ENSGT00390000011270"/>
<protein>
    <recommendedName>
        <fullName evidence="5">Spermatogenesis associated 17</fullName>
    </recommendedName>
</protein>
<dbReference type="HOGENOM" id="CLU_044264_0_0_1"/>
<evidence type="ECO:0000256" key="1">
    <source>
        <dbReference type="SAM" id="Coils"/>
    </source>
</evidence>
<reference evidence="3" key="3">
    <citation type="submission" date="2025-08" db="UniProtKB">
        <authorList>
            <consortium name="Ensembl"/>
        </authorList>
    </citation>
    <scope>IDENTIFICATION</scope>
</reference>
<evidence type="ECO:0000256" key="2">
    <source>
        <dbReference type="SAM" id="MobiDB-lite"/>
    </source>
</evidence>
<dbReference type="Proteomes" id="UP000008144">
    <property type="component" value="Chromosome 5"/>
</dbReference>
<reference evidence="3" key="4">
    <citation type="submission" date="2025-09" db="UniProtKB">
        <authorList>
            <consortium name="Ensembl"/>
        </authorList>
    </citation>
    <scope>IDENTIFICATION</scope>
</reference>
<organism evidence="3 4">
    <name type="scientific">Ciona intestinalis</name>
    <name type="common">Transparent sea squirt</name>
    <name type="synonym">Ascidia intestinalis</name>
    <dbReference type="NCBI Taxonomy" id="7719"/>
    <lineage>
        <taxon>Eukaryota</taxon>
        <taxon>Metazoa</taxon>
        <taxon>Chordata</taxon>
        <taxon>Tunicata</taxon>
        <taxon>Ascidiacea</taxon>
        <taxon>Phlebobranchia</taxon>
        <taxon>Cionidae</taxon>
        <taxon>Ciona</taxon>
    </lineage>
</organism>
<dbReference type="AlphaFoldDB" id="F6YN20"/>
<proteinExistence type="predicted"/>
<dbReference type="Ensembl" id="ENSCINT00000016567.3">
    <property type="protein sequence ID" value="ENSCINP00000016567.3"/>
    <property type="gene ID" value="ENSCING00000008110.3"/>
</dbReference>
<dbReference type="InterPro" id="IPR000048">
    <property type="entry name" value="IQ_motif_EF-hand-BS"/>
</dbReference>
<evidence type="ECO:0000313" key="3">
    <source>
        <dbReference type="Ensembl" id="ENSCINP00000016567.3"/>
    </source>
</evidence>
<keyword evidence="4" id="KW-1185">Reference proteome</keyword>
<dbReference type="InParanoid" id="F6YN20"/>
<name>F6YN20_CIOIN</name>
<sequence length="347" mass="41327">KMSRFLNVSLNAVPKVVADLYVKHEAAEAHRVLEYNAAVKIQSWYRGLRVRHYIRHLNASAVHIQRYWRGYMGRVFCRIRIKHLVMIIRMNLYNAMAVRIQKHWRGFIVRKYTYNFYARKRYFEALNAKNQVVRKELAEYRERSEVEERRRQHSAMERKLKYQARKQHYMLSTHQSFGVYNSPFREQPHEMEYRLREARPLSHKKTTPSTKSSLSQCEPLPPIQPKIQGPFKPPSQVQAQRYRPLNPSLRVLTAYNTLESARETLQRDEWAKQLTDRPFVPFSKHKVPYEPLLHTTSKYGHLLYGNKYFTEENPDMHISDQRMQTVVSPIPIFDRYGGTYSKGAVVL</sequence>
<feature type="region of interest" description="Disordered" evidence="2">
    <location>
        <begin position="200"/>
        <end position="223"/>
    </location>
</feature>
<dbReference type="InterPro" id="IPR027417">
    <property type="entry name" value="P-loop_NTPase"/>
</dbReference>
<dbReference type="EMBL" id="EAAA01002195">
    <property type="status" value="NOT_ANNOTATED_CDS"/>
    <property type="molecule type" value="Genomic_DNA"/>
</dbReference>
<dbReference type="STRING" id="7719.ENSCINP00000016567"/>
<dbReference type="OMA" id="LHTTSKY"/>
<evidence type="ECO:0000313" key="4">
    <source>
        <dbReference type="Proteomes" id="UP000008144"/>
    </source>
</evidence>
<dbReference type="PROSITE" id="PS50096">
    <property type="entry name" value="IQ"/>
    <property type="match status" value="3"/>
</dbReference>
<dbReference type="SMART" id="SM00015">
    <property type="entry name" value="IQ"/>
    <property type="match status" value="3"/>
</dbReference>
<accession>F6YN20</accession>
<feature type="coiled-coil region" evidence="1">
    <location>
        <begin position="123"/>
        <end position="150"/>
    </location>
</feature>
<keyword evidence="1" id="KW-0175">Coiled coil</keyword>